<organism evidence="3 4">
    <name type="scientific">Colletotrichum asianum</name>
    <dbReference type="NCBI Taxonomy" id="702518"/>
    <lineage>
        <taxon>Eukaryota</taxon>
        <taxon>Fungi</taxon>
        <taxon>Dikarya</taxon>
        <taxon>Ascomycota</taxon>
        <taxon>Pezizomycotina</taxon>
        <taxon>Sordariomycetes</taxon>
        <taxon>Hypocreomycetidae</taxon>
        <taxon>Glomerellales</taxon>
        <taxon>Glomerellaceae</taxon>
        <taxon>Colletotrichum</taxon>
        <taxon>Colletotrichum gloeosporioides species complex</taxon>
    </lineage>
</organism>
<evidence type="ECO:0000256" key="1">
    <source>
        <dbReference type="SAM" id="MobiDB-lite"/>
    </source>
</evidence>
<evidence type="ECO:0000313" key="4">
    <source>
        <dbReference type="Proteomes" id="UP000434172"/>
    </source>
</evidence>
<comment type="caution">
    <text evidence="3">The sequence shown here is derived from an EMBL/GenBank/DDBJ whole genome shotgun (WGS) entry which is preliminary data.</text>
</comment>
<name>A0A8H3W9C1_9PEZI</name>
<feature type="compositionally biased region" description="Polar residues" evidence="1">
    <location>
        <begin position="68"/>
        <end position="81"/>
    </location>
</feature>
<proteinExistence type="predicted"/>
<protein>
    <recommendedName>
        <fullName evidence="2">C2H2-type domain-containing protein</fullName>
    </recommendedName>
</protein>
<evidence type="ECO:0000313" key="3">
    <source>
        <dbReference type="EMBL" id="KAF0320523.1"/>
    </source>
</evidence>
<dbReference type="AlphaFoldDB" id="A0A8H3W9C1"/>
<reference evidence="3 4" key="1">
    <citation type="submission" date="2019-12" db="EMBL/GenBank/DDBJ databases">
        <title>A genome sequence resource for the geographically widespread anthracnose pathogen Colletotrichum asianum.</title>
        <authorList>
            <person name="Meng Y."/>
        </authorList>
    </citation>
    <scope>NUCLEOTIDE SEQUENCE [LARGE SCALE GENOMIC DNA]</scope>
    <source>
        <strain evidence="3 4">ICMP 18580</strain>
    </source>
</reference>
<dbReference type="InterPro" id="IPR013087">
    <property type="entry name" value="Znf_C2H2_type"/>
</dbReference>
<feature type="region of interest" description="Disordered" evidence="1">
    <location>
        <begin position="68"/>
        <end position="119"/>
    </location>
</feature>
<sequence>MVSTSKTPREHHSNQKRRHGTVRKYLSTSRITFPGETGIKETQGEKVRIFQKSQFVVRDWPATELSLSCGQHDVSGSSTTPHSDDRNDASLNSLYSPQAARQPAEPSIQDKGNHTSILRNQGRIRRKYNLNSLGRVMCPYVDCEWTFFSSEGVNTHVKKAHEGKTSARAQRRNLFKKNDVGRHCCPHCSITSTMGTNLQKHIRLKHPQRGKSDLQLMFKQDSEGGYCCPHCGQSSPIVTDALHHLRFCIVAHPVARGRAAAVREWVCSVPWCINAITQHVFNKTYILTHAKRHEEHGDGKAVDCYRKVPPYSVDNALGAFWFGVFEQMLNSCQPQKIPASSSLLYSTSTDRHKLGNLVNSSDDDIIPGFPAKPAGLLVDQQVSPIEAADRTCCESDRVVTGNNRRTGDSPLDKMTDALDVAQSVDITSCLALGTANTIIWEHMEAGAATFDRLDTHFIRDWNLETIRLR</sequence>
<feature type="non-terminal residue" evidence="3">
    <location>
        <position position="469"/>
    </location>
</feature>
<feature type="domain" description="C2H2-type" evidence="2">
    <location>
        <begin position="138"/>
        <end position="161"/>
    </location>
</feature>
<gene>
    <name evidence="3" type="ORF">GQ607_012279</name>
</gene>
<dbReference type="EMBL" id="WOWK01000082">
    <property type="protein sequence ID" value="KAF0320523.1"/>
    <property type="molecule type" value="Genomic_DNA"/>
</dbReference>
<accession>A0A8H3W9C1</accession>
<dbReference type="Proteomes" id="UP000434172">
    <property type="component" value="Unassembled WGS sequence"/>
</dbReference>
<keyword evidence="4" id="KW-1185">Reference proteome</keyword>
<dbReference type="PROSITE" id="PS00028">
    <property type="entry name" value="ZINC_FINGER_C2H2_1"/>
    <property type="match status" value="1"/>
</dbReference>
<evidence type="ECO:0000259" key="2">
    <source>
        <dbReference type="PROSITE" id="PS00028"/>
    </source>
</evidence>
<feature type="region of interest" description="Disordered" evidence="1">
    <location>
        <begin position="1"/>
        <end position="29"/>
    </location>
</feature>
<dbReference type="SMART" id="SM00355">
    <property type="entry name" value="ZnF_C2H2"/>
    <property type="match status" value="3"/>
</dbReference>